<accession>A0A4Y7TAU6</accession>
<dbReference type="Proteomes" id="UP000298030">
    <property type="component" value="Unassembled WGS sequence"/>
</dbReference>
<protein>
    <submittedName>
        <fullName evidence="1">Uncharacterized protein</fullName>
    </submittedName>
</protein>
<dbReference type="AlphaFoldDB" id="A0A4Y7TAU6"/>
<evidence type="ECO:0000313" key="2">
    <source>
        <dbReference type="Proteomes" id="UP000298030"/>
    </source>
</evidence>
<evidence type="ECO:0000313" key="1">
    <source>
        <dbReference type="EMBL" id="TEB31295.1"/>
    </source>
</evidence>
<sequence>MSEPRHRRQRFEWVVWLWPFATSTRKEMLLLVLKAPTEAYVAHSGGQWRSSREGHYGPIPIVQAIEARRGDAGAAAHRFLYISGFWGWVKGPFEATQPPTPRNYTVPTISFWAAPSPRKGFDSPAKLYLDFDVNVTGTGSTTRMNIFWGDGKHNELKYMVQDDALGKPLLDTPVTWCDLRQIWRTPFFATKVSESVLYGNQSCEPPRRASIATAPTDLDKTHSAPEIMIKLGVLLPGLDRWTAVKLGHGDWGSILAEDLGTGCRALDAGPPSKAVHHITDTLCAGADSVDNYLRLLASGYLKRRQPLSAIGSIWSQGFPGLDRAYAHI</sequence>
<organism evidence="1 2">
    <name type="scientific">Coprinellus micaceus</name>
    <name type="common">Glistening ink-cap mushroom</name>
    <name type="synonym">Coprinus micaceus</name>
    <dbReference type="NCBI Taxonomy" id="71717"/>
    <lineage>
        <taxon>Eukaryota</taxon>
        <taxon>Fungi</taxon>
        <taxon>Dikarya</taxon>
        <taxon>Basidiomycota</taxon>
        <taxon>Agaricomycotina</taxon>
        <taxon>Agaricomycetes</taxon>
        <taxon>Agaricomycetidae</taxon>
        <taxon>Agaricales</taxon>
        <taxon>Agaricineae</taxon>
        <taxon>Psathyrellaceae</taxon>
        <taxon>Coprinellus</taxon>
    </lineage>
</organism>
<reference evidence="1 2" key="1">
    <citation type="journal article" date="2019" name="Nat. Ecol. Evol.">
        <title>Megaphylogeny resolves global patterns of mushroom evolution.</title>
        <authorList>
            <person name="Varga T."/>
            <person name="Krizsan K."/>
            <person name="Foldi C."/>
            <person name="Dima B."/>
            <person name="Sanchez-Garcia M."/>
            <person name="Sanchez-Ramirez S."/>
            <person name="Szollosi G.J."/>
            <person name="Szarkandi J.G."/>
            <person name="Papp V."/>
            <person name="Albert L."/>
            <person name="Andreopoulos W."/>
            <person name="Angelini C."/>
            <person name="Antonin V."/>
            <person name="Barry K.W."/>
            <person name="Bougher N.L."/>
            <person name="Buchanan P."/>
            <person name="Buyck B."/>
            <person name="Bense V."/>
            <person name="Catcheside P."/>
            <person name="Chovatia M."/>
            <person name="Cooper J."/>
            <person name="Damon W."/>
            <person name="Desjardin D."/>
            <person name="Finy P."/>
            <person name="Geml J."/>
            <person name="Haridas S."/>
            <person name="Hughes K."/>
            <person name="Justo A."/>
            <person name="Karasinski D."/>
            <person name="Kautmanova I."/>
            <person name="Kiss B."/>
            <person name="Kocsube S."/>
            <person name="Kotiranta H."/>
            <person name="LaButti K.M."/>
            <person name="Lechner B.E."/>
            <person name="Liimatainen K."/>
            <person name="Lipzen A."/>
            <person name="Lukacs Z."/>
            <person name="Mihaltcheva S."/>
            <person name="Morgado L.N."/>
            <person name="Niskanen T."/>
            <person name="Noordeloos M.E."/>
            <person name="Ohm R.A."/>
            <person name="Ortiz-Santana B."/>
            <person name="Ovrebo C."/>
            <person name="Racz N."/>
            <person name="Riley R."/>
            <person name="Savchenko A."/>
            <person name="Shiryaev A."/>
            <person name="Soop K."/>
            <person name="Spirin V."/>
            <person name="Szebenyi C."/>
            <person name="Tomsovsky M."/>
            <person name="Tulloss R.E."/>
            <person name="Uehling J."/>
            <person name="Grigoriev I.V."/>
            <person name="Vagvolgyi C."/>
            <person name="Papp T."/>
            <person name="Martin F.M."/>
            <person name="Miettinen O."/>
            <person name="Hibbett D.S."/>
            <person name="Nagy L.G."/>
        </authorList>
    </citation>
    <scope>NUCLEOTIDE SEQUENCE [LARGE SCALE GENOMIC DNA]</scope>
    <source>
        <strain evidence="1 2">FP101781</strain>
    </source>
</reference>
<name>A0A4Y7TAU6_COPMI</name>
<keyword evidence="2" id="KW-1185">Reference proteome</keyword>
<gene>
    <name evidence="1" type="ORF">FA13DRAFT_1845893</name>
</gene>
<dbReference type="EMBL" id="QPFP01000019">
    <property type="protein sequence ID" value="TEB31295.1"/>
    <property type="molecule type" value="Genomic_DNA"/>
</dbReference>
<comment type="caution">
    <text evidence="1">The sequence shown here is derived from an EMBL/GenBank/DDBJ whole genome shotgun (WGS) entry which is preliminary data.</text>
</comment>
<proteinExistence type="predicted"/>